<dbReference type="PROSITE" id="PS50943">
    <property type="entry name" value="HTH_CROC1"/>
    <property type="match status" value="1"/>
</dbReference>
<protein>
    <submittedName>
        <fullName evidence="2">Helix-turn-helix domain-containing protein</fullName>
    </submittedName>
</protein>
<proteinExistence type="predicted"/>
<dbReference type="Gene3D" id="1.10.260.40">
    <property type="entry name" value="lambda repressor-like DNA-binding domains"/>
    <property type="match status" value="2"/>
</dbReference>
<evidence type="ECO:0000259" key="1">
    <source>
        <dbReference type="PROSITE" id="PS50943"/>
    </source>
</evidence>
<feature type="domain" description="HTH cro/C1-type" evidence="1">
    <location>
        <begin position="134"/>
        <end position="190"/>
    </location>
</feature>
<dbReference type="SMART" id="SM00530">
    <property type="entry name" value="HTH_XRE"/>
    <property type="match status" value="2"/>
</dbReference>
<evidence type="ECO:0000313" key="3">
    <source>
        <dbReference type="Proteomes" id="UP001596066"/>
    </source>
</evidence>
<dbReference type="EMBL" id="JBHSOC010000113">
    <property type="protein sequence ID" value="MFC5646765.1"/>
    <property type="molecule type" value="Genomic_DNA"/>
</dbReference>
<dbReference type="CDD" id="cd00093">
    <property type="entry name" value="HTH_XRE"/>
    <property type="match status" value="1"/>
</dbReference>
<dbReference type="InterPro" id="IPR001387">
    <property type="entry name" value="Cro/C1-type_HTH"/>
</dbReference>
<name>A0ABW0VRD4_9ACTN</name>
<sequence length="331" mass="36639">MARTTHTLPRRSKDPYVVIARKMRAARRRAGDPSLAVMAERAGVSIGLLSQAQNGDPHMTWRTVRAWAAACGEPIAVWERHWHELETSRRTAGGMPAAAEVGPVVKGARELWIKEQNLRVVPGIRSVRELVRVLDELRRHRGLSLRQVADAAGGCSHTTVREVLRGGRRCTPRHLAQVLTGCGVPDGDQVGWMELLVRLTESDASVLARAAAKRVLPVQRFTRRRGRPEARLHDALWLTDQPDSGSWTLYTSLLQEAVDSVTGGDMEALARIWRMHIEDARAVYAGMAIPQSSVFVRLVEALGLGKGDTAALVKRRDFAAYYLHHPGAWTS</sequence>
<gene>
    <name evidence="2" type="ORF">ACFPZF_36165</name>
</gene>
<dbReference type="RefSeq" id="WP_346149022.1">
    <property type="nucleotide sequence ID" value="NZ_BAAAUA010000061.1"/>
</dbReference>
<dbReference type="SUPFAM" id="SSF47413">
    <property type="entry name" value="lambda repressor-like DNA-binding domains"/>
    <property type="match status" value="2"/>
</dbReference>
<dbReference type="InterPro" id="IPR010982">
    <property type="entry name" value="Lambda_DNA-bd_dom_sf"/>
</dbReference>
<accession>A0ABW0VRD4</accession>
<organism evidence="2 3">
    <name type="scientific">Kitasatospora cinereorecta</name>
    <dbReference type="NCBI Taxonomy" id="285560"/>
    <lineage>
        <taxon>Bacteria</taxon>
        <taxon>Bacillati</taxon>
        <taxon>Actinomycetota</taxon>
        <taxon>Actinomycetes</taxon>
        <taxon>Kitasatosporales</taxon>
        <taxon>Streptomycetaceae</taxon>
        <taxon>Kitasatospora</taxon>
    </lineage>
</organism>
<dbReference type="Proteomes" id="UP001596066">
    <property type="component" value="Unassembled WGS sequence"/>
</dbReference>
<evidence type="ECO:0000313" key="2">
    <source>
        <dbReference type="EMBL" id="MFC5646765.1"/>
    </source>
</evidence>
<dbReference type="Pfam" id="PF13560">
    <property type="entry name" value="HTH_31"/>
    <property type="match status" value="1"/>
</dbReference>
<comment type="caution">
    <text evidence="2">The sequence shown here is derived from an EMBL/GenBank/DDBJ whole genome shotgun (WGS) entry which is preliminary data.</text>
</comment>
<keyword evidence="3" id="KW-1185">Reference proteome</keyword>
<reference evidence="3" key="1">
    <citation type="journal article" date="2019" name="Int. J. Syst. Evol. Microbiol.">
        <title>The Global Catalogue of Microorganisms (GCM) 10K type strain sequencing project: providing services to taxonomists for standard genome sequencing and annotation.</title>
        <authorList>
            <consortium name="The Broad Institute Genomics Platform"/>
            <consortium name="The Broad Institute Genome Sequencing Center for Infectious Disease"/>
            <person name="Wu L."/>
            <person name="Ma J."/>
        </authorList>
    </citation>
    <scope>NUCLEOTIDE SEQUENCE [LARGE SCALE GENOMIC DNA]</scope>
    <source>
        <strain evidence="3">CGMCC 4.1622</strain>
    </source>
</reference>